<evidence type="ECO:0008006" key="3">
    <source>
        <dbReference type="Google" id="ProtNLM"/>
    </source>
</evidence>
<reference evidence="1" key="1">
    <citation type="submission" date="2022-09" db="EMBL/GenBank/DDBJ databases">
        <title>Intensive care unit water sources are persistently colonized with multi-drug resistant bacteria and are the site of extensive horizontal gene transfer of antibiotic resistance genes.</title>
        <authorList>
            <person name="Diorio-Toth L."/>
        </authorList>
    </citation>
    <scope>NUCLEOTIDE SEQUENCE</scope>
    <source>
        <strain evidence="1">GD03659</strain>
    </source>
</reference>
<dbReference type="RefSeq" id="WP_066768657.1">
    <property type="nucleotide sequence ID" value="NZ_JAOCKX010000001.1"/>
</dbReference>
<evidence type="ECO:0000313" key="2">
    <source>
        <dbReference type="Proteomes" id="UP001162318"/>
    </source>
</evidence>
<dbReference type="Proteomes" id="UP001162318">
    <property type="component" value="Unassembled WGS sequence"/>
</dbReference>
<organism evidence="1 2">
    <name type="scientific">Sphingobium yanoikuyae</name>
    <name type="common">Sphingomonas yanoikuyae</name>
    <dbReference type="NCBI Taxonomy" id="13690"/>
    <lineage>
        <taxon>Bacteria</taxon>
        <taxon>Pseudomonadati</taxon>
        <taxon>Pseudomonadota</taxon>
        <taxon>Alphaproteobacteria</taxon>
        <taxon>Sphingomonadales</taxon>
        <taxon>Sphingomonadaceae</taxon>
        <taxon>Sphingobium</taxon>
    </lineage>
</organism>
<comment type="caution">
    <text evidence="1">The sequence shown here is derived from an EMBL/GenBank/DDBJ whole genome shotgun (WGS) entry which is preliminary data.</text>
</comment>
<accession>A0AA42WQ03</accession>
<name>A0AA42WQ03_SPHYA</name>
<gene>
    <name evidence="1" type="ORF">N5J77_00610</name>
</gene>
<dbReference type="EMBL" id="JAOCKX010000001">
    <property type="protein sequence ID" value="MDH2129608.1"/>
    <property type="molecule type" value="Genomic_DNA"/>
</dbReference>
<evidence type="ECO:0000313" key="1">
    <source>
        <dbReference type="EMBL" id="MDH2129608.1"/>
    </source>
</evidence>
<dbReference type="PANTHER" id="PTHR39431:SF1">
    <property type="entry name" value="FRPA_C-RELATED PROTEIN"/>
    <property type="match status" value="1"/>
</dbReference>
<dbReference type="AlphaFoldDB" id="A0AA42WQ03"/>
<proteinExistence type="predicted"/>
<sequence>MVPRYVGDSGSGAGQSVSAINVKGFRNVADLLGSVRGITETELFDPIPYAIAIWQSVISDELISNAAATSRFSNSLAWVVGGDPLTIDLDGDGIETISLDNSTAYFDVDGDLFAERTGWVKDGDGFPILDANGNGRVDGIGEMFGSREGSGFAELALYDCNGDGAITAADLIWSSLQMWQDRDRDAITDASEIKSLAQLGVVSINLSATALGVMTPQNAHLVSISTFTFDTGRTSRVFEALFTANDTDTKFAGEADFAPWQSNSTLNAKGFGSITDLAIAVNDDFSMECAA</sequence>
<protein>
    <recommendedName>
        <fullName evidence="3">VCBS repeat-containing protein</fullName>
    </recommendedName>
</protein>
<dbReference type="PANTHER" id="PTHR39431">
    <property type="entry name" value="FRPA/C-RELATED PROTEIN"/>
    <property type="match status" value="1"/>
</dbReference>